<feature type="region of interest" description="Disordered" evidence="1">
    <location>
        <begin position="1"/>
        <end position="28"/>
    </location>
</feature>
<keyword evidence="3" id="KW-1185">Reference proteome</keyword>
<name>A0A1C3NVD8_9ACTN</name>
<dbReference type="Proteomes" id="UP000199013">
    <property type="component" value="Unassembled WGS sequence"/>
</dbReference>
<organism evidence="2 3">
    <name type="scientific">Candidatus Protofrankia californiensis</name>
    <dbReference type="NCBI Taxonomy" id="1839754"/>
    <lineage>
        <taxon>Bacteria</taxon>
        <taxon>Bacillati</taxon>
        <taxon>Actinomycetota</taxon>
        <taxon>Actinomycetes</taxon>
        <taxon>Frankiales</taxon>
        <taxon>Frankiaceae</taxon>
        <taxon>Protofrankia</taxon>
    </lineage>
</organism>
<protein>
    <submittedName>
        <fullName evidence="2">Uncharacterized protein</fullName>
    </submittedName>
</protein>
<evidence type="ECO:0000256" key="1">
    <source>
        <dbReference type="SAM" id="MobiDB-lite"/>
    </source>
</evidence>
<dbReference type="EMBL" id="FLUV01000561">
    <property type="protein sequence ID" value="SBW19403.1"/>
    <property type="molecule type" value="Genomic_DNA"/>
</dbReference>
<evidence type="ECO:0000313" key="2">
    <source>
        <dbReference type="EMBL" id="SBW19403.1"/>
    </source>
</evidence>
<accession>A0A1C3NVD8</accession>
<gene>
    <name evidence="2" type="ORF">FDG2_1339</name>
</gene>
<evidence type="ECO:0000313" key="3">
    <source>
        <dbReference type="Proteomes" id="UP000199013"/>
    </source>
</evidence>
<reference evidence="3" key="1">
    <citation type="submission" date="2016-02" db="EMBL/GenBank/DDBJ databases">
        <authorList>
            <person name="Wibberg D."/>
        </authorList>
    </citation>
    <scope>NUCLEOTIDE SEQUENCE [LARGE SCALE GENOMIC DNA]</scope>
</reference>
<proteinExistence type="predicted"/>
<dbReference type="AlphaFoldDB" id="A0A1C3NVD8"/>
<sequence length="124" mass="13566">MNSRRGADAASAGFDRLRPRSAQPTPATLERSVTPITVGRDVHGKRVLYSGVRPVGPVASGLDVLCSRCGQTTTIRPRGAVALLTPSVHVPLPRLRYRSLLRCPACQRITWVRIRLRVRASSRS</sequence>